<dbReference type="STRING" id="1291764.GCA_001311235_02976"/>
<keyword evidence="2" id="KW-0964">Secreted</keyword>
<evidence type="ECO:0000256" key="3">
    <source>
        <dbReference type="ARBA" id="ARBA00022729"/>
    </source>
</evidence>
<keyword evidence="3" id="KW-0732">Signal</keyword>
<name>A0A2A5RJ32_9LACT</name>
<dbReference type="AlphaFoldDB" id="A0A2A5RJ32"/>
<dbReference type="RefSeq" id="WP_096818920.1">
    <property type="nucleotide sequence ID" value="NZ_JXJU01000012.1"/>
</dbReference>
<comment type="caution">
    <text evidence="4">The sequence shown here is derived from an EMBL/GenBank/DDBJ whole genome shotgun (WGS) entry which is preliminary data.</text>
</comment>
<reference evidence="4 5" key="1">
    <citation type="submission" date="2014-12" db="EMBL/GenBank/DDBJ databases">
        <title>Draft genome sequences of 10 type strains of Lactococcus.</title>
        <authorList>
            <person name="Sun Z."/>
            <person name="Zhong Z."/>
            <person name="Liu W."/>
            <person name="Zhang W."/>
            <person name="Zhang H."/>
        </authorList>
    </citation>
    <scope>NUCLEOTIDE SEQUENCE [LARGE SCALE GENOMIC DNA]</scope>
    <source>
        <strain evidence="4 5">JCM 16395</strain>
    </source>
</reference>
<dbReference type="OrthoDB" id="9765222at2"/>
<proteinExistence type="predicted"/>
<dbReference type="InterPro" id="IPR006626">
    <property type="entry name" value="PbH1"/>
</dbReference>
<evidence type="ECO:0000313" key="4">
    <source>
        <dbReference type="EMBL" id="PCR99110.1"/>
    </source>
</evidence>
<dbReference type="EMBL" id="JXJU01000012">
    <property type="protein sequence ID" value="PCR99110.1"/>
    <property type="molecule type" value="Genomic_DNA"/>
</dbReference>
<dbReference type="SUPFAM" id="SSF51126">
    <property type="entry name" value="Pectin lyase-like"/>
    <property type="match status" value="1"/>
</dbReference>
<evidence type="ECO:0000313" key="5">
    <source>
        <dbReference type="Proteomes" id="UP000218181"/>
    </source>
</evidence>
<evidence type="ECO:0000256" key="2">
    <source>
        <dbReference type="ARBA" id="ARBA00022525"/>
    </source>
</evidence>
<dbReference type="PANTHER" id="PTHR40088:SF2">
    <property type="entry name" value="SECRETED SUGAR HYDROLASE"/>
    <property type="match status" value="1"/>
</dbReference>
<dbReference type="SMART" id="SM00710">
    <property type="entry name" value="PbH1"/>
    <property type="match status" value="7"/>
</dbReference>
<dbReference type="InterPro" id="IPR052052">
    <property type="entry name" value="Polysaccharide_Lyase_9"/>
</dbReference>
<keyword evidence="5" id="KW-1185">Reference proteome</keyword>
<dbReference type="Proteomes" id="UP000218181">
    <property type="component" value="Unassembled WGS sequence"/>
</dbReference>
<dbReference type="GO" id="GO:0016837">
    <property type="term" value="F:carbon-oxygen lyase activity, acting on polysaccharides"/>
    <property type="evidence" value="ECO:0007669"/>
    <property type="project" value="TreeGrafter"/>
</dbReference>
<protein>
    <recommendedName>
        <fullName evidence="6">Right handed beta helix domain-containing protein</fullName>
    </recommendedName>
</protein>
<dbReference type="InterPro" id="IPR012334">
    <property type="entry name" value="Pectin_lyas_fold"/>
</dbReference>
<dbReference type="GO" id="GO:0005576">
    <property type="term" value="C:extracellular region"/>
    <property type="evidence" value="ECO:0007669"/>
    <property type="project" value="UniProtKB-SubCell"/>
</dbReference>
<dbReference type="PANTHER" id="PTHR40088">
    <property type="entry name" value="PECTATE LYASE (EUROFUNG)"/>
    <property type="match status" value="1"/>
</dbReference>
<gene>
    <name evidence="4" type="ORF">RT41_GL000493</name>
</gene>
<evidence type="ECO:0008006" key="6">
    <source>
        <dbReference type="Google" id="ProtNLM"/>
    </source>
</evidence>
<evidence type="ECO:0000256" key="1">
    <source>
        <dbReference type="ARBA" id="ARBA00004613"/>
    </source>
</evidence>
<dbReference type="InterPro" id="IPR011050">
    <property type="entry name" value="Pectin_lyase_fold/virulence"/>
</dbReference>
<organism evidence="4 5">
    <name type="scientific">Lactococcus fujiensis JCM 16395</name>
    <dbReference type="NCBI Taxonomy" id="1291764"/>
    <lineage>
        <taxon>Bacteria</taxon>
        <taxon>Bacillati</taxon>
        <taxon>Bacillota</taxon>
        <taxon>Bacilli</taxon>
        <taxon>Lactobacillales</taxon>
        <taxon>Streptococcaceae</taxon>
        <taxon>Lactococcus</taxon>
    </lineage>
</organism>
<accession>A0A2A5RJ32</accession>
<sequence length="457" mass="50026">MKKYFIISSLVFCGALFVFLFIFWTSSTKKHENPHSIYVSQAIFSKHSGTFENPYRTIQEAVDHANAGDTIYIRRGVYHEKLEVNKSGKAEHWLTIRNYADEKVIIDGKNQTVTSDMQGLINIENHSYIRISGLLIENFVSKNESVPAGVLISGDANHIALSHLNIQHIENINSDSSQANAHAIGVYGSNSKYPIESLSITDCEISNNRLGQSETVAINGNVSNFNITSNKIHDNDNIGIDLIGFEGTAGENDFAREGTISKNKIWNISTSHNPAYGNSPSAAGIYSDGARHVMIEQNIISNSDIGIEAASEHFGKSTQDIIIRNNLITHCKAIAGIAFGGYDKKRGSASNIKIINNTLYQNGSQILIQAYAQYNSNLIQNNILDGSEQISGDPQNIVINHNLMGNPDFVNAGDGNFHLKKSSKAYSAGVESRFVGTEDLNGDPRTINGKINIGAFQ</sequence>
<dbReference type="Gene3D" id="2.160.20.10">
    <property type="entry name" value="Single-stranded right-handed beta-helix, Pectin lyase-like"/>
    <property type="match status" value="2"/>
</dbReference>
<comment type="subcellular location">
    <subcellularLocation>
        <location evidence="1">Secreted</location>
    </subcellularLocation>
</comment>